<protein>
    <submittedName>
        <fullName evidence="2">Type I restriction-modification system, restriction subunit R</fullName>
        <ecNumber evidence="2">3.1.21.3</ecNumber>
    </submittedName>
</protein>
<proteinExistence type="predicted"/>
<name>A0AAC9B504_9LACO</name>
<evidence type="ECO:0000313" key="3">
    <source>
        <dbReference type="Proteomes" id="UP000076405"/>
    </source>
</evidence>
<sequence length="77" mass="8374">MLLSTITRPHIYLITVQGLDKAIKSGLASNKRMVILMDEAHRSASGDAVSRIKQALPKPLGLGLQGRLIFIAMKSMT</sequence>
<dbReference type="Pfam" id="PF04851">
    <property type="entry name" value="ResIII"/>
    <property type="match status" value="1"/>
</dbReference>
<dbReference type="AlphaFoldDB" id="A0AAC9B504"/>
<keyword evidence="2" id="KW-0614">Plasmid</keyword>
<gene>
    <name evidence="2" type="ORF">ADU70_0110</name>
</gene>
<reference evidence="2 3" key="1">
    <citation type="journal article" date="2016" name="PLoS ONE">
        <title>The Identification of Novel Diagnostic Marker Genes for the Detection of Beer Spoiling Pediococcus damnosus Strains Using the BlAst Diagnostic Gene findEr.</title>
        <authorList>
            <person name="Behr J."/>
            <person name="Geissler A.J."/>
            <person name="Schmid J."/>
            <person name="Zehe A."/>
            <person name="Vogel R.F."/>
        </authorList>
    </citation>
    <scope>NUCLEOTIDE SEQUENCE [LARGE SCALE GENOMIC DNA]</scope>
    <source>
        <strain evidence="2 3">TMW 2.1533</strain>
    </source>
</reference>
<dbReference type="Gene3D" id="3.40.50.300">
    <property type="entry name" value="P-loop containing nucleotide triphosphate hydrolases"/>
    <property type="match status" value="1"/>
</dbReference>
<feature type="domain" description="Helicase/UvrB N-terminal" evidence="1">
    <location>
        <begin position="10"/>
        <end position="64"/>
    </location>
</feature>
<dbReference type="InterPro" id="IPR027417">
    <property type="entry name" value="P-loop_NTPase"/>
</dbReference>
<dbReference type="InterPro" id="IPR006935">
    <property type="entry name" value="Helicase/UvrB_N"/>
</dbReference>
<evidence type="ECO:0000259" key="1">
    <source>
        <dbReference type="Pfam" id="PF04851"/>
    </source>
</evidence>
<organism evidence="2 3">
    <name type="scientific">Pediococcus damnosus</name>
    <dbReference type="NCBI Taxonomy" id="51663"/>
    <lineage>
        <taxon>Bacteria</taxon>
        <taxon>Bacillati</taxon>
        <taxon>Bacillota</taxon>
        <taxon>Bacilli</taxon>
        <taxon>Lactobacillales</taxon>
        <taxon>Lactobacillaceae</taxon>
        <taxon>Pediococcus</taxon>
    </lineage>
</organism>
<geneLocation type="plasmid" evidence="3">
    <name>pl21533-7</name>
</geneLocation>
<dbReference type="GO" id="GO:0003677">
    <property type="term" value="F:DNA binding"/>
    <property type="evidence" value="ECO:0007669"/>
    <property type="project" value="InterPro"/>
</dbReference>
<dbReference type="EMBL" id="CP012282">
    <property type="protein sequence ID" value="AMV63977.1"/>
    <property type="molecule type" value="Genomic_DNA"/>
</dbReference>
<evidence type="ECO:0000313" key="2">
    <source>
        <dbReference type="EMBL" id="AMV63977.1"/>
    </source>
</evidence>
<accession>A0AAC9B504</accession>
<dbReference type="Proteomes" id="UP000076405">
    <property type="component" value="Plasmid pL21533-7"/>
</dbReference>
<dbReference type="EC" id="3.1.21.3" evidence="2"/>
<dbReference type="GO" id="GO:0009035">
    <property type="term" value="F:type I site-specific deoxyribonuclease activity"/>
    <property type="evidence" value="ECO:0007669"/>
    <property type="project" value="UniProtKB-EC"/>
</dbReference>
<keyword evidence="2" id="KW-0378">Hydrolase</keyword>
<dbReference type="GO" id="GO:0005524">
    <property type="term" value="F:ATP binding"/>
    <property type="evidence" value="ECO:0007669"/>
    <property type="project" value="InterPro"/>
</dbReference>